<dbReference type="InterPro" id="IPR029068">
    <property type="entry name" value="Glyas_Bleomycin-R_OHBP_Dase"/>
</dbReference>
<feature type="domain" description="VOC" evidence="1">
    <location>
        <begin position="8"/>
        <end position="151"/>
    </location>
</feature>
<evidence type="ECO:0000259" key="1">
    <source>
        <dbReference type="PROSITE" id="PS51819"/>
    </source>
</evidence>
<keyword evidence="3" id="KW-1185">Reference proteome</keyword>
<dbReference type="EMBL" id="JBHXCV010000007">
    <property type="protein sequence ID" value="MFD6794200.1"/>
    <property type="molecule type" value="Genomic_DNA"/>
</dbReference>
<dbReference type="SUPFAM" id="SSF54593">
    <property type="entry name" value="Glyoxalase/Bleomycin resistance protein/Dihydroxybiphenyl dioxygenase"/>
    <property type="match status" value="1"/>
</dbReference>
<reference evidence="2 3" key="1">
    <citation type="submission" date="2024-09" db="EMBL/GenBank/DDBJ databases">
        <title>The Natural Products Discovery Center: Release of the First 8490 Sequenced Strains for Exploring Actinobacteria Biosynthetic Diversity.</title>
        <authorList>
            <person name="Kalkreuter E."/>
            <person name="Kautsar S.A."/>
            <person name="Yang D."/>
            <person name="Bader C.D."/>
            <person name="Teijaro C.N."/>
            <person name="Fluegel L."/>
            <person name="Davis C.M."/>
            <person name="Simpson J.R."/>
            <person name="Lauterbach L."/>
            <person name="Steele A.D."/>
            <person name="Gui C."/>
            <person name="Meng S."/>
            <person name="Li G."/>
            <person name="Viehrig K."/>
            <person name="Ye F."/>
            <person name="Su P."/>
            <person name="Kiefer A.F."/>
            <person name="Nichols A."/>
            <person name="Cepeda A.J."/>
            <person name="Yan W."/>
            <person name="Fan B."/>
            <person name="Jiang Y."/>
            <person name="Adhikari A."/>
            <person name="Zheng C.-J."/>
            <person name="Schuster L."/>
            <person name="Cowan T.M."/>
            <person name="Smanski M.J."/>
            <person name="Chevrette M.G."/>
            <person name="De Carvalho L.P.S."/>
            <person name="Shen B."/>
        </authorList>
    </citation>
    <scope>NUCLEOTIDE SEQUENCE [LARGE SCALE GENOMIC DNA]</scope>
    <source>
        <strain evidence="2 3">NPDC060353</strain>
    </source>
</reference>
<sequence length="178" mass="19868">MGLPHGASMVQVAYATTDVRTSARRWYELYGAGPFYVREHVPAPRVRVPGEGGTVLDGVFDHTCALGQWGPVMVEFVHHHALEPAPLERDMRRHGIGVHHVACFVDDLEQACERMVEGGARVVVDAETPEVRFVFLDVGPAMGHLVELYERTPYLSELYGRVARAAEGWDGTDLFRER</sequence>
<evidence type="ECO:0000313" key="3">
    <source>
        <dbReference type="Proteomes" id="UP001598673"/>
    </source>
</evidence>
<gene>
    <name evidence="2" type="ORF">ACFWGY_12740</name>
</gene>
<proteinExistence type="predicted"/>
<dbReference type="RefSeq" id="WP_258936058.1">
    <property type="nucleotide sequence ID" value="NZ_JANBBF010000008.1"/>
</dbReference>
<dbReference type="Gene3D" id="3.10.180.10">
    <property type="entry name" value="2,3-Dihydroxybiphenyl 1,2-Dioxygenase, domain 1"/>
    <property type="match status" value="1"/>
</dbReference>
<dbReference type="Proteomes" id="UP001598673">
    <property type="component" value="Unassembled WGS sequence"/>
</dbReference>
<accession>A0ABW6G4R8</accession>
<name>A0ABW6G4R8_9PSEU</name>
<evidence type="ECO:0000313" key="2">
    <source>
        <dbReference type="EMBL" id="MFD6794200.1"/>
    </source>
</evidence>
<comment type="caution">
    <text evidence="2">The sequence shown here is derived from an EMBL/GenBank/DDBJ whole genome shotgun (WGS) entry which is preliminary data.</text>
</comment>
<organism evidence="2 3">
    <name type="scientific">Prauserella salsuginis</name>
    <dbReference type="NCBI Taxonomy" id="387889"/>
    <lineage>
        <taxon>Bacteria</taxon>
        <taxon>Bacillati</taxon>
        <taxon>Actinomycetota</taxon>
        <taxon>Actinomycetes</taxon>
        <taxon>Pseudonocardiales</taxon>
        <taxon>Pseudonocardiaceae</taxon>
        <taxon>Prauserella</taxon>
        <taxon>Prauserella salsuginis group</taxon>
    </lineage>
</organism>
<protein>
    <submittedName>
        <fullName evidence="2">VOC family protein</fullName>
    </submittedName>
</protein>
<dbReference type="PROSITE" id="PS51819">
    <property type="entry name" value="VOC"/>
    <property type="match status" value="1"/>
</dbReference>
<dbReference type="InterPro" id="IPR037523">
    <property type="entry name" value="VOC_core"/>
</dbReference>
<dbReference type="Pfam" id="PF13669">
    <property type="entry name" value="Glyoxalase_4"/>
    <property type="match status" value="1"/>
</dbReference>